<evidence type="ECO:0000256" key="2">
    <source>
        <dbReference type="ARBA" id="ARBA00005466"/>
    </source>
</evidence>
<dbReference type="Gene3D" id="3.40.462.20">
    <property type="match status" value="1"/>
</dbReference>
<evidence type="ECO:0000256" key="1">
    <source>
        <dbReference type="ARBA" id="ARBA00001974"/>
    </source>
</evidence>
<evidence type="ECO:0000256" key="5">
    <source>
        <dbReference type="ARBA" id="ARBA00022827"/>
    </source>
</evidence>
<evidence type="ECO:0000313" key="11">
    <source>
        <dbReference type="Proteomes" id="UP001141552"/>
    </source>
</evidence>
<reference evidence="10" key="1">
    <citation type="submission" date="2022-02" db="EMBL/GenBank/DDBJ databases">
        <authorList>
            <person name="Henning P.M."/>
            <person name="McCubbin A.G."/>
            <person name="Shore J.S."/>
        </authorList>
    </citation>
    <scope>NUCLEOTIDE SEQUENCE</scope>
    <source>
        <strain evidence="10">F60SS</strain>
        <tissue evidence="10">Leaves</tissue>
    </source>
</reference>
<dbReference type="InterPro" id="IPR016166">
    <property type="entry name" value="FAD-bd_PCMH"/>
</dbReference>
<evidence type="ECO:0000313" key="10">
    <source>
        <dbReference type="EMBL" id="KAJ4825484.1"/>
    </source>
</evidence>
<dbReference type="OrthoDB" id="407275at2759"/>
<evidence type="ECO:0000256" key="8">
    <source>
        <dbReference type="SAM" id="SignalP"/>
    </source>
</evidence>
<keyword evidence="6" id="KW-1015">Disulfide bond</keyword>
<dbReference type="Gene3D" id="3.30.43.10">
    <property type="entry name" value="Uridine Diphospho-n-acetylenolpyruvylglucosamine Reductase, domain 2"/>
    <property type="match status" value="1"/>
</dbReference>
<evidence type="ECO:0000256" key="4">
    <source>
        <dbReference type="ARBA" id="ARBA00022729"/>
    </source>
</evidence>
<reference evidence="10" key="2">
    <citation type="journal article" date="2023" name="Plants (Basel)">
        <title>Annotation of the Turnera subulata (Passifloraceae) Draft Genome Reveals the S-Locus Evolved after the Divergence of Turneroideae from Passifloroideae in a Stepwise Manner.</title>
        <authorList>
            <person name="Henning P.M."/>
            <person name="Roalson E.H."/>
            <person name="Mir W."/>
            <person name="McCubbin A.G."/>
            <person name="Shore J.S."/>
        </authorList>
    </citation>
    <scope>NUCLEOTIDE SEQUENCE</scope>
    <source>
        <strain evidence="10">F60SS</strain>
    </source>
</reference>
<dbReference type="Proteomes" id="UP001141552">
    <property type="component" value="Unassembled WGS sequence"/>
</dbReference>
<dbReference type="GO" id="GO:0071949">
    <property type="term" value="F:FAD binding"/>
    <property type="evidence" value="ECO:0007669"/>
    <property type="project" value="InterPro"/>
</dbReference>
<dbReference type="InterPro" id="IPR016167">
    <property type="entry name" value="FAD-bd_PCMH_sub1"/>
</dbReference>
<keyword evidence="5" id="KW-0274">FAD</keyword>
<dbReference type="Gene3D" id="3.30.465.10">
    <property type="match status" value="1"/>
</dbReference>
<dbReference type="Pfam" id="PF08031">
    <property type="entry name" value="BBE"/>
    <property type="match status" value="1"/>
</dbReference>
<dbReference type="FunFam" id="3.30.43.10:FF:000004">
    <property type="entry name" value="Berberine bridge enzyme-like 15"/>
    <property type="match status" value="1"/>
</dbReference>
<comment type="cofactor">
    <cofactor evidence="1">
        <name>FAD</name>
        <dbReference type="ChEBI" id="CHEBI:57692"/>
    </cofactor>
</comment>
<evidence type="ECO:0000259" key="9">
    <source>
        <dbReference type="PROSITE" id="PS51387"/>
    </source>
</evidence>
<dbReference type="EMBL" id="JAKUCV010006894">
    <property type="protein sequence ID" value="KAJ4825484.1"/>
    <property type="molecule type" value="Genomic_DNA"/>
</dbReference>
<feature type="signal peptide" evidence="8">
    <location>
        <begin position="1"/>
        <end position="27"/>
    </location>
</feature>
<evidence type="ECO:0000256" key="3">
    <source>
        <dbReference type="ARBA" id="ARBA00022630"/>
    </source>
</evidence>
<keyword evidence="4 8" id="KW-0732">Signal</keyword>
<comment type="similarity">
    <text evidence="2">Belongs to the oxygen-dependent FAD-linked oxidoreductase family.</text>
</comment>
<comment type="caution">
    <text evidence="10">The sequence shown here is derived from an EMBL/GenBank/DDBJ whole genome shotgun (WGS) entry which is preliminary data.</text>
</comment>
<keyword evidence="11" id="KW-1185">Reference proteome</keyword>
<dbReference type="PROSITE" id="PS51387">
    <property type="entry name" value="FAD_PCMH"/>
    <property type="match status" value="1"/>
</dbReference>
<protein>
    <recommendedName>
        <fullName evidence="9">FAD-binding PCMH-type domain-containing protein</fullName>
    </recommendedName>
</protein>
<dbReference type="PANTHER" id="PTHR32448">
    <property type="entry name" value="OS08G0158400 PROTEIN"/>
    <property type="match status" value="1"/>
</dbReference>
<evidence type="ECO:0000256" key="6">
    <source>
        <dbReference type="ARBA" id="ARBA00023157"/>
    </source>
</evidence>
<dbReference type="InterPro" id="IPR006094">
    <property type="entry name" value="Oxid_FAD_bind_N"/>
</dbReference>
<feature type="chain" id="PRO_5040188581" description="FAD-binding PCMH-type domain-containing protein" evidence="8">
    <location>
        <begin position="28"/>
        <end position="541"/>
    </location>
</feature>
<dbReference type="SUPFAM" id="SSF56176">
    <property type="entry name" value="FAD-binding/transporter-associated domain-like"/>
    <property type="match status" value="1"/>
</dbReference>
<keyword evidence="7" id="KW-0325">Glycoprotein</keyword>
<name>A0A9Q0F5W2_9ROSI</name>
<feature type="domain" description="FAD-binding PCMH-type" evidence="9">
    <location>
        <begin position="75"/>
        <end position="249"/>
    </location>
</feature>
<keyword evidence="3" id="KW-0285">Flavoprotein</keyword>
<dbReference type="GO" id="GO:0016491">
    <property type="term" value="F:oxidoreductase activity"/>
    <property type="evidence" value="ECO:0007669"/>
    <property type="project" value="InterPro"/>
</dbReference>
<dbReference type="InterPro" id="IPR012951">
    <property type="entry name" value="BBE"/>
</dbReference>
<gene>
    <name evidence="10" type="ORF">Tsubulata_028586</name>
</gene>
<accession>A0A9Q0F5W2</accession>
<dbReference type="GO" id="GO:1901696">
    <property type="term" value="P:cannabinoid biosynthetic process"/>
    <property type="evidence" value="ECO:0007669"/>
    <property type="project" value="UniProtKB-ARBA"/>
</dbReference>
<proteinExistence type="inferred from homology"/>
<sequence>MKGIRRATILNLLLIFSISVSLETSLAIQDEFLGCLESNSQPSNPISDAIYTHENPSFTSVLQSYVRNLRFSTPSTPKPIAIIAAKDESHVQATVVCAKKQGLQVRIRSGGHDYEGLSYVSYVPFIVLDMFNLRSIEINVTEESAWVQAGATLGELYYQIANRSNVHAFPAGVCPTLGTGGHFSGGGYGNLMRKYGLSVDNIVDARIVDAVGRILNRESMGEDLFWAIRGGGAASFAVILSWKIKLVKVPETVTVFNLARTVEEGKGPTELVWKWQQVADKLDPDLFIRLMLEPGNGTRKGEKTVQATFVAMFLGKPERLLPLMNQSFPELGLEPKDCVEMRWVESVLFWINIPKGGAPIELLLNRIPKGVSYLKRKSDYVKKPISKEDLESIWKLMIEVGEVGMHWNPYGGKMGEIPESETAFPHRAGNIFKIQYSVNWNQEGIETTNKFLNLTRTLFEAMTPYVSKDPREAFFCYRDIDIGSAGSNGNGTFQEASVYGHNYFKGNFERLVQVKTKVDPDNFFRYEQSIPTRPSYYSKIQ</sequence>
<dbReference type="InterPro" id="IPR036318">
    <property type="entry name" value="FAD-bd_PCMH-like_sf"/>
</dbReference>
<organism evidence="10 11">
    <name type="scientific">Turnera subulata</name>
    <dbReference type="NCBI Taxonomy" id="218843"/>
    <lineage>
        <taxon>Eukaryota</taxon>
        <taxon>Viridiplantae</taxon>
        <taxon>Streptophyta</taxon>
        <taxon>Embryophyta</taxon>
        <taxon>Tracheophyta</taxon>
        <taxon>Spermatophyta</taxon>
        <taxon>Magnoliopsida</taxon>
        <taxon>eudicotyledons</taxon>
        <taxon>Gunneridae</taxon>
        <taxon>Pentapetalae</taxon>
        <taxon>rosids</taxon>
        <taxon>fabids</taxon>
        <taxon>Malpighiales</taxon>
        <taxon>Passifloraceae</taxon>
        <taxon>Turnera</taxon>
    </lineage>
</organism>
<dbReference type="Pfam" id="PF01565">
    <property type="entry name" value="FAD_binding_4"/>
    <property type="match status" value="1"/>
</dbReference>
<dbReference type="InterPro" id="IPR016169">
    <property type="entry name" value="FAD-bd_PCMH_sub2"/>
</dbReference>
<dbReference type="AlphaFoldDB" id="A0A9Q0F5W2"/>
<evidence type="ECO:0000256" key="7">
    <source>
        <dbReference type="ARBA" id="ARBA00023180"/>
    </source>
</evidence>